<keyword evidence="5 8" id="KW-1133">Transmembrane helix</keyword>
<keyword evidence="2" id="KW-0813">Transport</keyword>
<dbReference type="Pfam" id="PF02386">
    <property type="entry name" value="TrkH"/>
    <property type="match status" value="1"/>
</dbReference>
<feature type="transmembrane region" description="Helical" evidence="8">
    <location>
        <begin position="307"/>
        <end position="338"/>
    </location>
</feature>
<keyword evidence="3" id="KW-1003">Cell membrane</keyword>
<keyword evidence="4 8" id="KW-0812">Transmembrane</keyword>
<protein>
    <submittedName>
        <fullName evidence="9">Ktr system potassium transporter B</fullName>
    </submittedName>
</protein>
<organism evidence="9 10">
    <name type="scientific">Loktanella gaetbuli</name>
    <dbReference type="NCBI Taxonomy" id="2881335"/>
    <lineage>
        <taxon>Bacteria</taxon>
        <taxon>Pseudomonadati</taxon>
        <taxon>Pseudomonadota</taxon>
        <taxon>Alphaproteobacteria</taxon>
        <taxon>Rhodobacterales</taxon>
        <taxon>Roseobacteraceae</taxon>
        <taxon>Loktanella</taxon>
    </lineage>
</organism>
<evidence type="ECO:0000313" key="9">
    <source>
        <dbReference type="EMBL" id="MCB5198050.1"/>
    </source>
</evidence>
<keyword evidence="7 8" id="KW-0472">Membrane</keyword>
<dbReference type="InterPro" id="IPR003445">
    <property type="entry name" value="Cat_transpt"/>
</dbReference>
<evidence type="ECO:0000256" key="7">
    <source>
        <dbReference type="ARBA" id="ARBA00023136"/>
    </source>
</evidence>
<comment type="caution">
    <text evidence="9">The sequence shown here is derived from an EMBL/GenBank/DDBJ whole genome shotgun (WGS) entry which is preliminary data.</text>
</comment>
<feature type="transmembrane region" description="Helical" evidence="8">
    <location>
        <begin position="52"/>
        <end position="73"/>
    </location>
</feature>
<dbReference type="PANTHER" id="PTHR32024:SF1">
    <property type="entry name" value="KTR SYSTEM POTASSIUM UPTAKE PROTEIN B"/>
    <property type="match status" value="1"/>
</dbReference>
<feature type="transmembrane region" description="Helical" evidence="8">
    <location>
        <begin position="412"/>
        <end position="436"/>
    </location>
</feature>
<evidence type="ECO:0000256" key="4">
    <source>
        <dbReference type="ARBA" id="ARBA00022692"/>
    </source>
</evidence>
<dbReference type="PANTHER" id="PTHR32024">
    <property type="entry name" value="TRK SYSTEM POTASSIUM UPTAKE PROTEIN TRKG-RELATED"/>
    <property type="match status" value="1"/>
</dbReference>
<keyword evidence="10" id="KW-1185">Reference proteome</keyword>
<evidence type="ECO:0000256" key="1">
    <source>
        <dbReference type="ARBA" id="ARBA00004651"/>
    </source>
</evidence>
<comment type="subcellular location">
    <subcellularLocation>
        <location evidence="1">Cell membrane</location>
        <topology evidence="1">Multi-pass membrane protein</topology>
    </subcellularLocation>
</comment>
<accession>A0ABS8BQN9</accession>
<sequence>MPSSPLQRRGRFGMRSFRMPPPATLCLIYLSSIIVGAGLLSLPFATAPDVDIGLMTAVFISTSAVTVTGLSTVDVGATFSLFGEVVIAALIQLGGLGLMTFAVMVLSALGIPVGMPQRLILREDLGQTTLNNLTVLVRIILVVALTCELVATCILSFVFIPEFGVAHGMWLALFHAISAFNNAGFSLLPTGLVPYVADPIVNIVIPVLFILGGLGFVVVGDIYQKRSWQRLTLHSKLMLSGSACLIVFGFVTFALLEWTNPGTLGALPSSGQRLWASWFQAVTPRTAGFNTLDTGAMHDSTTMLTMLLMFVGGGSTSTAGGIKVTTLIVLIVATIAFFRRTSGLNIFGRSLKMEEVMKVLALTTVSIILVFVGLFFVSISHDGEFLDLAFEVVSAFGTVGLSRGATAELDGIGLSFIMLMMFAGRVGPLALGFFLATRSAPRVKFAPGQIYLG</sequence>
<feature type="transmembrane region" description="Helical" evidence="8">
    <location>
        <begin position="203"/>
        <end position="223"/>
    </location>
</feature>
<evidence type="ECO:0000313" key="10">
    <source>
        <dbReference type="Proteomes" id="UP001138961"/>
    </source>
</evidence>
<evidence type="ECO:0000256" key="3">
    <source>
        <dbReference type="ARBA" id="ARBA00022475"/>
    </source>
</evidence>
<evidence type="ECO:0000256" key="5">
    <source>
        <dbReference type="ARBA" id="ARBA00022989"/>
    </source>
</evidence>
<feature type="transmembrane region" description="Helical" evidence="8">
    <location>
        <begin position="235"/>
        <end position="256"/>
    </location>
</feature>
<dbReference type="EMBL" id="JAJATZ010000001">
    <property type="protein sequence ID" value="MCB5198050.1"/>
    <property type="molecule type" value="Genomic_DNA"/>
</dbReference>
<proteinExistence type="predicted"/>
<feature type="transmembrane region" description="Helical" evidence="8">
    <location>
        <begin position="135"/>
        <end position="160"/>
    </location>
</feature>
<dbReference type="RefSeq" id="WP_226747063.1">
    <property type="nucleotide sequence ID" value="NZ_JAJATZ010000001.1"/>
</dbReference>
<evidence type="ECO:0000256" key="8">
    <source>
        <dbReference type="SAM" id="Phobius"/>
    </source>
</evidence>
<feature type="transmembrane region" description="Helical" evidence="8">
    <location>
        <begin position="359"/>
        <end position="379"/>
    </location>
</feature>
<feature type="transmembrane region" description="Helical" evidence="8">
    <location>
        <begin position="172"/>
        <end position="197"/>
    </location>
</feature>
<reference evidence="9" key="1">
    <citation type="submission" date="2021-10" db="EMBL/GenBank/DDBJ databases">
        <title>Loktanella gaetbuli sp. nov., isolated from a tidal flat.</title>
        <authorList>
            <person name="Park S."/>
            <person name="Yoon J.-H."/>
        </authorList>
    </citation>
    <scope>NUCLEOTIDE SEQUENCE</scope>
    <source>
        <strain evidence="9">TSTF-M6</strain>
    </source>
</reference>
<keyword evidence="6" id="KW-0406">Ion transport</keyword>
<feature type="transmembrane region" description="Helical" evidence="8">
    <location>
        <begin position="85"/>
        <end position="115"/>
    </location>
</feature>
<dbReference type="Proteomes" id="UP001138961">
    <property type="component" value="Unassembled WGS sequence"/>
</dbReference>
<feature type="transmembrane region" description="Helical" evidence="8">
    <location>
        <begin position="21"/>
        <end position="40"/>
    </location>
</feature>
<gene>
    <name evidence="9" type="ORF">LGQ03_02240</name>
</gene>
<evidence type="ECO:0000256" key="2">
    <source>
        <dbReference type="ARBA" id="ARBA00022448"/>
    </source>
</evidence>
<name>A0ABS8BQN9_9RHOB</name>
<evidence type="ECO:0000256" key="6">
    <source>
        <dbReference type="ARBA" id="ARBA00023065"/>
    </source>
</evidence>